<name>A0A015JDA4_RHIIW</name>
<reference evidence="3 4" key="1">
    <citation type="submission" date="2014-02" db="EMBL/GenBank/DDBJ databases">
        <title>Single nucleus genome sequencing reveals high similarity among nuclei of an endomycorrhizal fungus.</title>
        <authorList>
            <person name="Lin K."/>
            <person name="Geurts R."/>
            <person name="Zhang Z."/>
            <person name="Limpens E."/>
            <person name="Saunders D.G."/>
            <person name="Mu D."/>
            <person name="Pang E."/>
            <person name="Cao H."/>
            <person name="Cha H."/>
            <person name="Lin T."/>
            <person name="Zhou Q."/>
            <person name="Shang Y."/>
            <person name="Li Y."/>
            <person name="Ivanov S."/>
            <person name="Sharma T."/>
            <person name="Velzen R.V."/>
            <person name="Ruijter N.D."/>
            <person name="Aanen D.K."/>
            <person name="Win J."/>
            <person name="Kamoun S."/>
            <person name="Bisseling T."/>
            <person name="Huang S."/>
        </authorList>
    </citation>
    <scope>NUCLEOTIDE SEQUENCE [LARGE SCALE GENOMIC DNA]</scope>
    <source>
        <strain evidence="4">DAOM197198w</strain>
    </source>
</reference>
<dbReference type="Pfam" id="PF07714">
    <property type="entry name" value="PK_Tyr_Ser-Thr"/>
    <property type="match status" value="1"/>
</dbReference>
<proteinExistence type="predicted"/>
<dbReference type="PANTHER" id="PTHR44329">
    <property type="entry name" value="SERINE/THREONINE-PROTEIN KINASE TNNI3K-RELATED"/>
    <property type="match status" value="1"/>
</dbReference>
<dbReference type="InterPro" id="IPR051681">
    <property type="entry name" value="Ser/Thr_Kinases-Pseudokinases"/>
</dbReference>
<protein>
    <submittedName>
        <fullName evidence="3">Tpk3p</fullName>
    </submittedName>
</protein>
<accession>A0A015JDA4</accession>
<dbReference type="PROSITE" id="PS50011">
    <property type="entry name" value="PROTEIN_KINASE_DOM"/>
    <property type="match status" value="1"/>
</dbReference>
<feature type="compositionally biased region" description="Acidic residues" evidence="1">
    <location>
        <begin position="526"/>
        <end position="535"/>
    </location>
</feature>
<feature type="domain" description="Protein kinase" evidence="2">
    <location>
        <begin position="137"/>
        <end position="411"/>
    </location>
</feature>
<sequence>MSPIRYELVYATANRAYSLIDYNIYTDAHKQYEFLKRTILADKQLTDDEKTFAIKITDEKYDRDKILFNSGTKRICENCKQECLATLYCEYCVRNYLKANFKNWTSGNNDIDNLIQKCQLETTRPNVIIEWISYSNLQNIKYLTKGGFSEIYTADWIDGEYEEWDSEKQQLRRFGTTEIVLKKLENVENANHSWFEEAKSHLTINNKWPAIVRCYGMTQNPSNENYMLVMMKMDMDLRKYLQQNNERLTWKERIRITFEITSALYWIHKEKAIHRDLHPGNILFSKFNNGWLISDLGFCGPVDKSSESIYGNLPYIAPEVISGKGYTFASDIYSIAILMWEFSSGYSPFIDYKHDDYNLAMDIINGMRPEIISDIPLEYKNLMVQCWDADPLKRLDIQSLREKMNEIHLLYQNMPNEVFQAKTLNNIEIKTSTNYISSSKVHQFKNLPEPKNATEEEQEAFHSKTYDFSIPDNIEDFNNSSDQKINKTSKINSGSKRLSKVFKRLQISSKNDDNEIHNNPNLHSEDQDEFEIPDG</sequence>
<dbReference type="HOGENOM" id="CLU_000288_7_34_1"/>
<dbReference type="SUPFAM" id="SSF56112">
    <property type="entry name" value="Protein kinase-like (PK-like)"/>
    <property type="match status" value="1"/>
</dbReference>
<dbReference type="Gene3D" id="3.30.200.20">
    <property type="entry name" value="Phosphorylase Kinase, domain 1"/>
    <property type="match status" value="1"/>
</dbReference>
<dbReference type="AlphaFoldDB" id="A0A015JDA4"/>
<keyword evidence="4" id="KW-1185">Reference proteome</keyword>
<dbReference type="GO" id="GO:0004674">
    <property type="term" value="F:protein serine/threonine kinase activity"/>
    <property type="evidence" value="ECO:0007669"/>
    <property type="project" value="TreeGrafter"/>
</dbReference>
<dbReference type="InterPro" id="IPR000719">
    <property type="entry name" value="Prot_kinase_dom"/>
</dbReference>
<dbReference type="InterPro" id="IPR011009">
    <property type="entry name" value="Kinase-like_dom_sf"/>
</dbReference>
<organism evidence="3 4">
    <name type="scientific">Rhizophagus irregularis (strain DAOM 197198w)</name>
    <name type="common">Glomus intraradices</name>
    <dbReference type="NCBI Taxonomy" id="1432141"/>
    <lineage>
        <taxon>Eukaryota</taxon>
        <taxon>Fungi</taxon>
        <taxon>Fungi incertae sedis</taxon>
        <taxon>Mucoromycota</taxon>
        <taxon>Glomeromycotina</taxon>
        <taxon>Glomeromycetes</taxon>
        <taxon>Glomerales</taxon>
        <taxon>Glomeraceae</taxon>
        <taxon>Rhizophagus</taxon>
    </lineage>
</organism>
<dbReference type="Proteomes" id="UP000022910">
    <property type="component" value="Unassembled WGS sequence"/>
</dbReference>
<evidence type="ECO:0000313" key="4">
    <source>
        <dbReference type="Proteomes" id="UP000022910"/>
    </source>
</evidence>
<comment type="caution">
    <text evidence="3">The sequence shown here is derived from an EMBL/GenBank/DDBJ whole genome shotgun (WGS) entry which is preliminary data.</text>
</comment>
<dbReference type="InterPro" id="IPR001245">
    <property type="entry name" value="Ser-Thr/Tyr_kinase_cat_dom"/>
</dbReference>
<dbReference type="GO" id="GO:0005524">
    <property type="term" value="F:ATP binding"/>
    <property type="evidence" value="ECO:0007669"/>
    <property type="project" value="InterPro"/>
</dbReference>
<evidence type="ECO:0000313" key="3">
    <source>
        <dbReference type="EMBL" id="EXX52929.1"/>
    </source>
</evidence>
<gene>
    <name evidence="3" type="ORF">RirG_248700</name>
</gene>
<evidence type="ECO:0000259" key="2">
    <source>
        <dbReference type="PROSITE" id="PS50011"/>
    </source>
</evidence>
<dbReference type="PANTHER" id="PTHR44329:SF6">
    <property type="entry name" value="RECEPTOR-INTERACTING SERINE_THREONINE-PROTEIN KINASE 1"/>
    <property type="match status" value="1"/>
</dbReference>
<dbReference type="Gene3D" id="1.10.510.10">
    <property type="entry name" value="Transferase(Phosphotransferase) domain 1"/>
    <property type="match status" value="1"/>
</dbReference>
<feature type="region of interest" description="Disordered" evidence="1">
    <location>
        <begin position="508"/>
        <end position="535"/>
    </location>
</feature>
<dbReference type="EMBL" id="JEMT01029160">
    <property type="protein sequence ID" value="EXX52929.1"/>
    <property type="molecule type" value="Genomic_DNA"/>
</dbReference>
<evidence type="ECO:0000256" key="1">
    <source>
        <dbReference type="SAM" id="MobiDB-lite"/>
    </source>
</evidence>